<gene>
    <name evidence="1" type="ORF">WISP_136041</name>
</gene>
<proteinExistence type="predicted"/>
<evidence type="ECO:0000313" key="2">
    <source>
        <dbReference type="Proteomes" id="UP001145742"/>
    </source>
</evidence>
<reference evidence="1" key="1">
    <citation type="submission" date="2019-10" db="EMBL/GenBank/DDBJ databases">
        <authorList>
            <person name="Soares A.E.R."/>
            <person name="Aleixo A."/>
            <person name="Schneider P."/>
            <person name="Miyaki C.Y."/>
            <person name="Schneider M.P."/>
            <person name="Mello C."/>
            <person name="Vasconcelos A.T.R."/>
        </authorList>
    </citation>
    <scope>NUCLEOTIDE SEQUENCE</scope>
    <source>
        <tissue evidence="1">Muscle</tissue>
    </source>
</reference>
<comment type="caution">
    <text evidence="1">The sequence shown here is derived from an EMBL/GenBank/DDBJ whole genome shotgun (WGS) entry which is preliminary data.</text>
</comment>
<sequence>MDLVSKVEMGGHLGQSDHEVIEFKISVERRKSASKTSTLDMRRADFRLLRELDLLLQMDPYKFMGPDRIHPRILKKLADVITKTLDF</sequence>
<organism evidence="1 2">
    <name type="scientific">Willisornis vidua</name>
    <name type="common">Xingu scale-backed antbird</name>
    <dbReference type="NCBI Taxonomy" id="1566151"/>
    <lineage>
        <taxon>Eukaryota</taxon>
        <taxon>Metazoa</taxon>
        <taxon>Chordata</taxon>
        <taxon>Craniata</taxon>
        <taxon>Vertebrata</taxon>
        <taxon>Euteleostomi</taxon>
        <taxon>Archelosauria</taxon>
        <taxon>Archosauria</taxon>
        <taxon>Dinosauria</taxon>
        <taxon>Saurischia</taxon>
        <taxon>Theropoda</taxon>
        <taxon>Coelurosauria</taxon>
        <taxon>Aves</taxon>
        <taxon>Neognathae</taxon>
        <taxon>Neoaves</taxon>
        <taxon>Telluraves</taxon>
        <taxon>Australaves</taxon>
        <taxon>Passeriformes</taxon>
        <taxon>Thamnophilidae</taxon>
        <taxon>Willisornis</taxon>
    </lineage>
</organism>
<accession>A0ABQ9CPB0</accession>
<keyword evidence="2" id="KW-1185">Reference proteome</keyword>
<dbReference type="EMBL" id="WHWB01034678">
    <property type="protein sequence ID" value="KAJ7406063.1"/>
    <property type="molecule type" value="Genomic_DNA"/>
</dbReference>
<evidence type="ECO:0000313" key="1">
    <source>
        <dbReference type="EMBL" id="KAJ7406063.1"/>
    </source>
</evidence>
<protein>
    <submittedName>
        <fullName evidence="1">Uncharacterized protein</fullName>
    </submittedName>
</protein>
<dbReference type="Proteomes" id="UP001145742">
    <property type="component" value="Unassembled WGS sequence"/>
</dbReference>
<name>A0ABQ9CPB0_9PASS</name>